<keyword evidence="2" id="KW-1185">Reference proteome</keyword>
<comment type="caution">
    <text evidence="1">The sequence shown here is derived from an EMBL/GenBank/DDBJ whole genome shotgun (WGS) entry which is preliminary data.</text>
</comment>
<evidence type="ECO:0008006" key="3">
    <source>
        <dbReference type="Google" id="ProtNLM"/>
    </source>
</evidence>
<reference evidence="1 2" key="1">
    <citation type="journal article" date="2018" name="MBio">
        <title>Comparative Genomics Reveals the Core Gene Toolbox for the Fungus-Insect Symbiosis.</title>
        <authorList>
            <person name="Wang Y."/>
            <person name="Stata M."/>
            <person name="Wang W."/>
            <person name="Stajich J.E."/>
            <person name="White M.M."/>
            <person name="Moncalvo J.M."/>
        </authorList>
    </citation>
    <scope>NUCLEOTIDE SEQUENCE [LARGE SCALE GENOMIC DNA]</scope>
    <source>
        <strain evidence="1 2">SC-DP-2</strain>
    </source>
</reference>
<sequence>MKPVYKLDTLDICGHAYIAKCLLALGGTPYTLTSKPFNPESYYSSPKSLSSSPTGDNLVQEIANTRDLNLALAKGLDLYPSDPKDENAANLLINDMLPCIHALHDYCATVSDVSMPPTSPDAHEKRLLLIDLLDKLLASHENIIMNSNSCFYIKNSPSLPDFYMLYIFVMVSHVSAYDPDLDRFSLLFVPHILRLVKLLYSTKAIQSVSL</sequence>
<accession>A0A2T9ZD38</accession>
<dbReference type="Gene3D" id="3.40.30.10">
    <property type="entry name" value="Glutaredoxin"/>
    <property type="match status" value="1"/>
</dbReference>
<proteinExistence type="predicted"/>
<evidence type="ECO:0000313" key="2">
    <source>
        <dbReference type="Proteomes" id="UP000245609"/>
    </source>
</evidence>
<dbReference type="EMBL" id="MBFS01000453">
    <property type="protein sequence ID" value="PVV02457.1"/>
    <property type="molecule type" value="Genomic_DNA"/>
</dbReference>
<dbReference type="AlphaFoldDB" id="A0A2T9ZD38"/>
<gene>
    <name evidence="1" type="ORF">BB560_003088</name>
</gene>
<evidence type="ECO:0000313" key="1">
    <source>
        <dbReference type="EMBL" id="PVV02457.1"/>
    </source>
</evidence>
<organism evidence="1 2">
    <name type="scientific">Smittium megazygosporum</name>
    <dbReference type="NCBI Taxonomy" id="133381"/>
    <lineage>
        <taxon>Eukaryota</taxon>
        <taxon>Fungi</taxon>
        <taxon>Fungi incertae sedis</taxon>
        <taxon>Zoopagomycota</taxon>
        <taxon>Kickxellomycotina</taxon>
        <taxon>Harpellomycetes</taxon>
        <taxon>Harpellales</taxon>
        <taxon>Legeriomycetaceae</taxon>
        <taxon>Smittium</taxon>
    </lineage>
</organism>
<dbReference type="Gene3D" id="1.20.1050.10">
    <property type="match status" value="1"/>
</dbReference>
<name>A0A2T9ZD38_9FUNG</name>
<dbReference type="Proteomes" id="UP000245609">
    <property type="component" value="Unassembled WGS sequence"/>
</dbReference>
<protein>
    <recommendedName>
        <fullName evidence="3">GST C-terminal domain-containing protein</fullName>
    </recommendedName>
</protein>